<dbReference type="PANTHER" id="PTHR46648:SF1">
    <property type="entry name" value="ADENOSINE 5'-MONOPHOSPHORAMIDASE HNT1"/>
    <property type="match status" value="1"/>
</dbReference>
<accession>A0A937HHM8</accession>
<dbReference type="GO" id="GO:0003824">
    <property type="term" value="F:catalytic activity"/>
    <property type="evidence" value="ECO:0007669"/>
    <property type="project" value="InterPro"/>
</dbReference>
<proteinExistence type="predicted"/>
<dbReference type="Pfam" id="PF01230">
    <property type="entry name" value="HIT"/>
    <property type="match status" value="1"/>
</dbReference>
<evidence type="ECO:0000256" key="3">
    <source>
        <dbReference type="PROSITE-ProRule" id="PRU00464"/>
    </source>
</evidence>
<feature type="active site" description="Tele-AMP-histidine intermediate" evidence="1">
    <location>
        <position position="107"/>
    </location>
</feature>
<sequence length="143" mass="15714">MIKLDDAYDDGNIFAKILRGEMPNITLYEDDKTLAFMDIMPQAVGHCLVIPKQPAVTFLDLPDDASAAVMVTAKKVAAAVVKALDAPGFMLAQLNSSAAGQTVPHYHMHILPRHEGLELKFHAREPEDMAVLNETAEKIRAYL</sequence>
<evidence type="ECO:0000256" key="1">
    <source>
        <dbReference type="PIRSR" id="PIRSR601310-1"/>
    </source>
</evidence>
<name>A0A937HHM8_9PROT</name>
<dbReference type="SUPFAM" id="SSF54197">
    <property type="entry name" value="HIT-like"/>
    <property type="match status" value="1"/>
</dbReference>
<dbReference type="EMBL" id="JADHOK010000026">
    <property type="protein sequence ID" value="MBL6761662.1"/>
    <property type="molecule type" value="Genomic_DNA"/>
</dbReference>
<reference evidence="5" key="1">
    <citation type="submission" date="2020-10" db="EMBL/GenBank/DDBJ databases">
        <title>Microbiome of the Black Sea water column analyzed by genome centric metagenomics.</title>
        <authorList>
            <person name="Cabello-Yeves P.J."/>
            <person name="Callieri C."/>
            <person name="Picazo A."/>
            <person name="Mehrshad M."/>
            <person name="Haro-Moreno J.M."/>
            <person name="Roda-Garcia J."/>
            <person name="Dzembekova N."/>
            <person name="Slabakova V."/>
            <person name="Slabakova N."/>
            <person name="Moncheva S."/>
            <person name="Rodriguez-Valera F."/>
        </authorList>
    </citation>
    <scope>NUCLEOTIDE SEQUENCE</scope>
    <source>
        <strain evidence="5">BS307-5m-G5</strain>
    </source>
</reference>
<evidence type="ECO:0000259" key="4">
    <source>
        <dbReference type="PROSITE" id="PS51084"/>
    </source>
</evidence>
<evidence type="ECO:0000313" key="5">
    <source>
        <dbReference type="EMBL" id="MBL6761662.1"/>
    </source>
</evidence>
<protein>
    <submittedName>
        <fullName evidence="5">HIT family protein</fullName>
    </submittedName>
</protein>
<organism evidence="5 6">
    <name type="scientific">PS1 clade bacterium</name>
    <dbReference type="NCBI Taxonomy" id="2175152"/>
    <lineage>
        <taxon>Bacteria</taxon>
        <taxon>Pseudomonadati</taxon>
        <taxon>Pseudomonadota</taxon>
        <taxon>Alphaproteobacteria</taxon>
        <taxon>PS1 clade</taxon>
    </lineage>
</organism>
<dbReference type="InterPro" id="IPR011146">
    <property type="entry name" value="HIT-like"/>
</dbReference>
<evidence type="ECO:0000256" key="2">
    <source>
        <dbReference type="PIRSR" id="PIRSR601310-3"/>
    </source>
</evidence>
<dbReference type="InterPro" id="IPR036265">
    <property type="entry name" value="HIT-like_sf"/>
</dbReference>
<dbReference type="GO" id="GO:0009117">
    <property type="term" value="P:nucleotide metabolic process"/>
    <property type="evidence" value="ECO:0007669"/>
    <property type="project" value="TreeGrafter"/>
</dbReference>
<feature type="domain" description="HIT" evidence="4">
    <location>
        <begin position="13"/>
        <end position="121"/>
    </location>
</feature>
<gene>
    <name evidence="5" type="ORF">ISQ19_03085</name>
</gene>
<dbReference type="InterPro" id="IPR001310">
    <property type="entry name" value="Histidine_triad_HIT"/>
</dbReference>
<dbReference type="Proteomes" id="UP000785783">
    <property type="component" value="Unassembled WGS sequence"/>
</dbReference>
<dbReference type="PROSITE" id="PS51084">
    <property type="entry name" value="HIT_2"/>
    <property type="match status" value="1"/>
</dbReference>
<dbReference type="PRINTS" id="PR00332">
    <property type="entry name" value="HISTRIAD"/>
</dbReference>
<evidence type="ECO:0000313" key="6">
    <source>
        <dbReference type="Proteomes" id="UP000785783"/>
    </source>
</evidence>
<dbReference type="PANTHER" id="PTHR46648">
    <property type="entry name" value="HIT FAMILY PROTEIN 1"/>
    <property type="match status" value="1"/>
</dbReference>
<dbReference type="Gene3D" id="3.30.428.10">
    <property type="entry name" value="HIT-like"/>
    <property type="match status" value="1"/>
</dbReference>
<dbReference type="AlphaFoldDB" id="A0A937HHM8"/>
<feature type="short sequence motif" description="Histidine triad motif" evidence="2 3">
    <location>
        <begin position="105"/>
        <end position="109"/>
    </location>
</feature>
<comment type="caution">
    <text evidence="5">The sequence shown here is derived from an EMBL/GenBank/DDBJ whole genome shotgun (WGS) entry which is preliminary data.</text>
</comment>